<evidence type="ECO:0000256" key="1">
    <source>
        <dbReference type="ARBA" id="ARBA00004141"/>
    </source>
</evidence>
<dbReference type="SUPFAM" id="SSF103473">
    <property type="entry name" value="MFS general substrate transporter"/>
    <property type="match status" value="1"/>
</dbReference>
<evidence type="ECO:0000256" key="9">
    <source>
        <dbReference type="SAM" id="Phobius"/>
    </source>
</evidence>
<proteinExistence type="inferred from homology"/>
<keyword evidence="10" id="KW-1185">Reference proteome</keyword>
<organism evidence="10 11">
    <name type="scientific">Steinernema glaseri</name>
    <dbReference type="NCBI Taxonomy" id="37863"/>
    <lineage>
        <taxon>Eukaryota</taxon>
        <taxon>Metazoa</taxon>
        <taxon>Ecdysozoa</taxon>
        <taxon>Nematoda</taxon>
        <taxon>Chromadorea</taxon>
        <taxon>Rhabditida</taxon>
        <taxon>Tylenchina</taxon>
        <taxon>Panagrolaimomorpha</taxon>
        <taxon>Strongyloidoidea</taxon>
        <taxon>Steinernematidae</taxon>
        <taxon>Steinernema</taxon>
    </lineage>
</organism>
<dbReference type="Proteomes" id="UP000095287">
    <property type="component" value="Unplaced"/>
</dbReference>
<name>A0A1I7YIK2_9BILA</name>
<evidence type="ECO:0000313" key="10">
    <source>
        <dbReference type="Proteomes" id="UP000095287"/>
    </source>
</evidence>
<evidence type="ECO:0000256" key="5">
    <source>
        <dbReference type="ARBA" id="ARBA00023136"/>
    </source>
</evidence>
<evidence type="ECO:0000256" key="7">
    <source>
        <dbReference type="ARBA" id="ARBA00040302"/>
    </source>
</evidence>
<accession>A0A1I7YIK2</accession>
<feature type="transmembrane region" description="Helical" evidence="9">
    <location>
        <begin position="100"/>
        <end position="118"/>
    </location>
</feature>
<feature type="transmembrane region" description="Helical" evidence="9">
    <location>
        <begin position="174"/>
        <end position="194"/>
    </location>
</feature>
<protein>
    <recommendedName>
        <fullName evidence="7">UNC93-like protein MFSD11</fullName>
    </recommendedName>
    <alternativeName>
        <fullName evidence="8">Major facilitator superfamily domain-containing protein 11</fullName>
    </alternativeName>
</protein>
<feature type="transmembrane region" description="Helical" evidence="9">
    <location>
        <begin position="269"/>
        <end position="289"/>
    </location>
</feature>
<dbReference type="InterPro" id="IPR051617">
    <property type="entry name" value="UNC-93-like_regulator"/>
</dbReference>
<evidence type="ECO:0000256" key="8">
    <source>
        <dbReference type="ARBA" id="ARBA00041910"/>
    </source>
</evidence>
<feature type="transmembrane region" description="Helical" evidence="9">
    <location>
        <begin position="301"/>
        <end position="320"/>
    </location>
</feature>
<dbReference type="PANTHER" id="PTHR23294:SF0">
    <property type="entry name" value="UNC93-LIKE PROTEIN MFSD11"/>
    <property type="match status" value="1"/>
</dbReference>
<comment type="subcellular location">
    <subcellularLocation>
        <location evidence="1">Membrane</location>
        <topology evidence="1">Multi-pass membrane protein</topology>
    </subcellularLocation>
</comment>
<dbReference type="PANTHER" id="PTHR23294">
    <property type="entry name" value="ET TRANSLATION PRODUCT-RELATED"/>
    <property type="match status" value="1"/>
</dbReference>
<feature type="transmembrane region" description="Helical" evidence="9">
    <location>
        <begin position="7"/>
        <end position="30"/>
    </location>
</feature>
<evidence type="ECO:0000256" key="4">
    <source>
        <dbReference type="ARBA" id="ARBA00022989"/>
    </source>
</evidence>
<sequence length="449" mass="49311">MVVEQELRCVVQNGVGLFCLLFAFLTQSMIEQTVISSAAERGVVSEHAGYRSLAIIYATYFAGNFIAVPFIQYTNAKWTMTLGGFALFFFHIGFLRLNEYYLYASSALLGVGAGFLWTGQGSYFTQVSSAANNRRNSGILWAIFQSSIAVGGAFLLVIFTFVSKEQKISEETVSLLYSVFSGANVVGVIILALLPNTRRLDELIKKPANEVSVLKMFASILRVLTTKKMALALCAFWFTGLSNTLYTGVYSTSISFTKRLGTNTNVLVAYYAIVMGTGQVIGGCVFGLLGDKTKGLGRKNIVLGAMLLHLLTFSAIYINFPAESSLTHTDKIGLIEPSITLALLCGFMLGFVDAVWNTQVYAYLVDNYSKQSSQAFAIYKATQAIANCTAFFYGSTVNLTVHLIIMSVMAVLGGIGFYICETMREKEERRRYEVHGSNGNKNIDLFFVQ</sequence>
<keyword evidence="6" id="KW-0325">Glycoprotein</keyword>
<evidence type="ECO:0000256" key="6">
    <source>
        <dbReference type="ARBA" id="ARBA00023180"/>
    </source>
</evidence>
<feature type="transmembrane region" description="Helical" evidence="9">
    <location>
        <begin position="139"/>
        <end position="162"/>
    </location>
</feature>
<feature type="transmembrane region" description="Helical" evidence="9">
    <location>
        <begin position="78"/>
        <end position="94"/>
    </location>
</feature>
<feature type="transmembrane region" description="Helical" evidence="9">
    <location>
        <begin position="340"/>
        <end position="364"/>
    </location>
</feature>
<evidence type="ECO:0000256" key="2">
    <source>
        <dbReference type="ARBA" id="ARBA00009172"/>
    </source>
</evidence>
<dbReference type="InterPro" id="IPR036259">
    <property type="entry name" value="MFS_trans_sf"/>
</dbReference>
<feature type="transmembrane region" description="Helical" evidence="9">
    <location>
        <begin position="399"/>
        <end position="420"/>
    </location>
</feature>
<keyword evidence="5 9" id="KW-0472">Membrane</keyword>
<feature type="transmembrane region" description="Helical" evidence="9">
    <location>
        <begin position="376"/>
        <end position="393"/>
    </location>
</feature>
<reference evidence="11" key="1">
    <citation type="submission" date="2016-11" db="UniProtKB">
        <authorList>
            <consortium name="WormBaseParasite"/>
        </authorList>
    </citation>
    <scope>IDENTIFICATION</scope>
</reference>
<evidence type="ECO:0000256" key="3">
    <source>
        <dbReference type="ARBA" id="ARBA00022692"/>
    </source>
</evidence>
<dbReference type="GO" id="GO:0016020">
    <property type="term" value="C:membrane"/>
    <property type="evidence" value="ECO:0007669"/>
    <property type="project" value="UniProtKB-SubCell"/>
</dbReference>
<feature type="transmembrane region" description="Helical" evidence="9">
    <location>
        <begin position="50"/>
        <end position="71"/>
    </location>
</feature>
<dbReference type="Pfam" id="PF05978">
    <property type="entry name" value="UNC-93"/>
    <property type="match status" value="1"/>
</dbReference>
<evidence type="ECO:0000313" key="11">
    <source>
        <dbReference type="WBParaSite" id="L893_g1648.t1"/>
    </source>
</evidence>
<feature type="transmembrane region" description="Helical" evidence="9">
    <location>
        <begin position="229"/>
        <end position="249"/>
    </location>
</feature>
<dbReference type="InterPro" id="IPR010291">
    <property type="entry name" value="Ion_channel_UNC-93"/>
</dbReference>
<dbReference type="Gene3D" id="1.20.1250.20">
    <property type="entry name" value="MFS general substrate transporter like domains"/>
    <property type="match status" value="2"/>
</dbReference>
<keyword evidence="3 9" id="KW-0812">Transmembrane</keyword>
<dbReference type="WBParaSite" id="L893_g1648.t1">
    <property type="protein sequence ID" value="L893_g1648.t1"/>
    <property type="gene ID" value="L893_g1648"/>
</dbReference>
<comment type="similarity">
    <text evidence="2">Belongs to the unc-93 family.</text>
</comment>
<dbReference type="AlphaFoldDB" id="A0A1I7YIK2"/>
<keyword evidence="4 9" id="KW-1133">Transmembrane helix</keyword>